<comment type="similarity">
    <text evidence="3">Belongs to the CTAG/PCC1 family.</text>
</comment>
<dbReference type="GO" id="GO:0005634">
    <property type="term" value="C:nucleus"/>
    <property type="evidence" value="ECO:0007669"/>
    <property type="project" value="UniProtKB-SubCell"/>
</dbReference>
<comment type="caution">
    <text evidence="7">The sequence shown here is derived from an EMBL/GenBank/DDBJ whole genome shotgun (WGS) entry which is preliminary data.</text>
</comment>
<reference evidence="7 8" key="1">
    <citation type="submission" date="2016-08" db="EMBL/GenBank/DDBJ databases">
        <title>A Parts List for Fungal Cellulosomes Revealed by Comparative Genomics.</title>
        <authorList>
            <consortium name="DOE Joint Genome Institute"/>
            <person name="Haitjema C.H."/>
            <person name="Gilmore S.P."/>
            <person name="Henske J.K."/>
            <person name="Solomon K.V."/>
            <person name="De Groot R."/>
            <person name="Kuo A."/>
            <person name="Mondo S.J."/>
            <person name="Salamov A.A."/>
            <person name="Labutti K."/>
            <person name="Zhao Z."/>
            <person name="Chiniquy J."/>
            <person name="Barry K."/>
            <person name="Brewer H.M."/>
            <person name="Purvine S.O."/>
            <person name="Wright A.T."/>
            <person name="Boxma B."/>
            <person name="Van Alen T."/>
            <person name="Hackstein J.H."/>
            <person name="Baker S.E."/>
            <person name="Grigoriev I.V."/>
            <person name="O'Malley M.A."/>
        </authorList>
    </citation>
    <scope>NUCLEOTIDE SEQUENCE [LARGE SCALE GENOMIC DNA]</scope>
    <source>
        <strain evidence="7 8">G1</strain>
    </source>
</reference>
<name>A0A1Y2D410_9FUNG</name>
<proteinExistence type="inferred from homology"/>
<dbReference type="GO" id="GO:0000408">
    <property type="term" value="C:EKC/KEOPS complex"/>
    <property type="evidence" value="ECO:0007669"/>
    <property type="project" value="TreeGrafter"/>
</dbReference>
<dbReference type="OrthoDB" id="10025739at2759"/>
<gene>
    <name evidence="7" type="ORF">LY90DRAFT_702508</name>
</gene>
<evidence type="ECO:0000256" key="3">
    <source>
        <dbReference type="ARBA" id="ARBA00007073"/>
    </source>
</evidence>
<dbReference type="PANTHER" id="PTHR31283">
    <property type="entry name" value="EKC/KEOPS COMPLEX SUBUNIT PCC1 FAMILY MEMBER"/>
    <property type="match status" value="1"/>
</dbReference>
<dbReference type="Pfam" id="PF09341">
    <property type="entry name" value="Pcc1"/>
    <property type="match status" value="1"/>
</dbReference>
<evidence type="ECO:0000313" key="7">
    <source>
        <dbReference type="EMBL" id="ORY54029.1"/>
    </source>
</evidence>
<keyword evidence="4" id="KW-0963">Cytoplasm</keyword>
<dbReference type="GO" id="GO:0005737">
    <property type="term" value="C:cytoplasm"/>
    <property type="evidence" value="ECO:0007669"/>
    <property type="project" value="UniProtKB-SubCell"/>
</dbReference>
<dbReference type="AlphaFoldDB" id="A0A1Y2D410"/>
<dbReference type="EMBL" id="MCOG01000089">
    <property type="protein sequence ID" value="ORY54029.1"/>
    <property type="molecule type" value="Genomic_DNA"/>
</dbReference>
<comment type="subcellular location">
    <subcellularLocation>
        <location evidence="2">Cytoplasm</location>
    </subcellularLocation>
    <subcellularLocation>
        <location evidence="1">Nucleus</location>
    </subcellularLocation>
</comment>
<evidence type="ECO:0000313" key="8">
    <source>
        <dbReference type="Proteomes" id="UP000193920"/>
    </source>
</evidence>
<evidence type="ECO:0000256" key="4">
    <source>
        <dbReference type="ARBA" id="ARBA00022490"/>
    </source>
</evidence>
<dbReference type="FunFam" id="3.30.310.50:FF:000005">
    <property type="entry name" value="L antigen family member 3"/>
    <property type="match status" value="1"/>
</dbReference>
<organism evidence="7 8">
    <name type="scientific">Neocallimastix californiae</name>
    <dbReference type="NCBI Taxonomy" id="1754190"/>
    <lineage>
        <taxon>Eukaryota</taxon>
        <taxon>Fungi</taxon>
        <taxon>Fungi incertae sedis</taxon>
        <taxon>Chytridiomycota</taxon>
        <taxon>Chytridiomycota incertae sedis</taxon>
        <taxon>Neocallimastigomycetes</taxon>
        <taxon>Neocallimastigales</taxon>
        <taxon>Neocallimastigaceae</taxon>
        <taxon>Neocallimastix</taxon>
    </lineage>
</organism>
<dbReference type="GO" id="GO:0070525">
    <property type="term" value="P:tRNA threonylcarbamoyladenosine metabolic process"/>
    <property type="evidence" value="ECO:0007669"/>
    <property type="project" value="TreeGrafter"/>
</dbReference>
<protein>
    <submittedName>
        <fullName evidence="7">Transcription factor Pcc1</fullName>
    </submittedName>
</protein>
<sequence>MFNHQLNIKIPFPEEKYAEIASRTLNVDKELKEDIIRRTITTNKNILIINFESTNAKSLRTSAQNLMELLHLITKTINDFKDS</sequence>
<dbReference type="Proteomes" id="UP000193920">
    <property type="component" value="Unassembled WGS sequence"/>
</dbReference>
<keyword evidence="5" id="KW-0819">tRNA processing</keyword>
<evidence type="ECO:0000256" key="6">
    <source>
        <dbReference type="ARBA" id="ARBA00023242"/>
    </source>
</evidence>
<dbReference type="InterPro" id="IPR015419">
    <property type="entry name" value="CTAG/Pcc1"/>
</dbReference>
<dbReference type="PANTHER" id="PTHR31283:SF5">
    <property type="entry name" value="EKC_KEOPS COMPLEX SUBUNIT LAGE3"/>
    <property type="match status" value="1"/>
</dbReference>
<keyword evidence="8" id="KW-1185">Reference proteome</keyword>
<keyword evidence="6" id="KW-0539">Nucleus</keyword>
<dbReference type="Gene3D" id="3.30.310.50">
    <property type="entry name" value="Alpha-D-phosphohexomutase, C-terminal domain"/>
    <property type="match status" value="1"/>
</dbReference>
<dbReference type="GO" id="GO:0008033">
    <property type="term" value="P:tRNA processing"/>
    <property type="evidence" value="ECO:0007669"/>
    <property type="project" value="UniProtKB-KW"/>
</dbReference>
<evidence type="ECO:0000256" key="5">
    <source>
        <dbReference type="ARBA" id="ARBA00022694"/>
    </source>
</evidence>
<accession>A0A1Y2D410</accession>
<evidence type="ECO:0000256" key="2">
    <source>
        <dbReference type="ARBA" id="ARBA00004496"/>
    </source>
</evidence>
<evidence type="ECO:0000256" key="1">
    <source>
        <dbReference type="ARBA" id="ARBA00004123"/>
    </source>
</evidence>